<sequence length="304" mass="33997">MAENDVANGEESTVKIEALERERDRLASENAERKDEIKKLKAEIEGLRSDGVELREKVKEMEREVERSKDAEKAVEAIAARAADLETEVSRLQHDSISEMSAAEEARSEAAELRKVLKEKESRVGNLEKELDALKKLKAENEAKARDLEKRIGVLETKEIEERNKRIRVEEELRENIDGKEGEISVLKRKIGELEEAEAAAKKSTSEEWNKERSNLQEALRESEEKVKNLESSVARLQEEAGEAEKVIKSLNERAIEIVNGNVNGIHGGEGKGLNLQWPVVAAGSTGAVIAAAAVFYVCYAKRR</sequence>
<keyword evidence="4" id="KW-1185">Reference proteome</keyword>
<keyword evidence="2" id="KW-0472">Membrane</keyword>
<evidence type="ECO:0000256" key="2">
    <source>
        <dbReference type="SAM" id="Phobius"/>
    </source>
</evidence>
<evidence type="ECO:0000256" key="1">
    <source>
        <dbReference type="SAM" id="Coils"/>
    </source>
</evidence>
<accession>A0AAN9IDE5</accession>
<dbReference type="Proteomes" id="UP001372338">
    <property type="component" value="Unassembled WGS sequence"/>
</dbReference>
<feature type="coiled-coil region" evidence="1">
    <location>
        <begin position="9"/>
        <end position="254"/>
    </location>
</feature>
<gene>
    <name evidence="3" type="ORF">RIF29_17919</name>
</gene>
<comment type="caution">
    <text evidence="3">The sequence shown here is derived from an EMBL/GenBank/DDBJ whole genome shotgun (WGS) entry which is preliminary data.</text>
</comment>
<reference evidence="3 4" key="1">
    <citation type="submission" date="2024-01" db="EMBL/GenBank/DDBJ databases">
        <title>The genomes of 5 underutilized Papilionoideae crops provide insights into root nodulation and disease resistanc.</title>
        <authorList>
            <person name="Yuan L."/>
        </authorList>
    </citation>
    <scope>NUCLEOTIDE SEQUENCE [LARGE SCALE GENOMIC DNA]</scope>
    <source>
        <strain evidence="3">ZHUSHIDOU_FW_LH</strain>
        <tissue evidence="3">Leaf</tissue>
    </source>
</reference>
<keyword evidence="2" id="KW-0812">Transmembrane</keyword>
<dbReference type="EMBL" id="JAYWIO010000003">
    <property type="protein sequence ID" value="KAK7276773.1"/>
    <property type="molecule type" value="Genomic_DNA"/>
</dbReference>
<evidence type="ECO:0000313" key="4">
    <source>
        <dbReference type="Proteomes" id="UP001372338"/>
    </source>
</evidence>
<dbReference type="AlphaFoldDB" id="A0AAN9IDE5"/>
<keyword evidence="2" id="KW-1133">Transmembrane helix</keyword>
<protein>
    <submittedName>
        <fullName evidence="3">Uncharacterized protein</fullName>
    </submittedName>
</protein>
<evidence type="ECO:0000313" key="3">
    <source>
        <dbReference type="EMBL" id="KAK7276773.1"/>
    </source>
</evidence>
<feature type="transmembrane region" description="Helical" evidence="2">
    <location>
        <begin position="278"/>
        <end position="300"/>
    </location>
</feature>
<name>A0AAN9IDE5_CROPI</name>
<keyword evidence="1" id="KW-0175">Coiled coil</keyword>
<dbReference type="Gene3D" id="1.10.287.1490">
    <property type="match status" value="1"/>
</dbReference>
<organism evidence="3 4">
    <name type="scientific">Crotalaria pallida</name>
    <name type="common">Smooth rattlebox</name>
    <name type="synonym">Crotalaria striata</name>
    <dbReference type="NCBI Taxonomy" id="3830"/>
    <lineage>
        <taxon>Eukaryota</taxon>
        <taxon>Viridiplantae</taxon>
        <taxon>Streptophyta</taxon>
        <taxon>Embryophyta</taxon>
        <taxon>Tracheophyta</taxon>
        <taxon>Spermatophyta</taxon>
        <taxon>Magnoliopsida</taxon>
        <taxon>eudicotyledons</taxon>
        <taxon>Gunneridae</taxon>
        <taxon>Pentapetalae</taxon>
        <taxon>rosids</taxon>
        <taxon>fabids</taxon>
        <taxon>Fabales</taxon>
        <taxon>Fabaceae</taxon>
        <taxon>Papilionoideae</taxon>
        <taxon>50 kb inversion clade</taxon>
        <taxon>genistoids sensu lato</taxon>
        <taxon>core genistoids</taxon>
        <taxon>Crotalarieae</taxon>
        <taxon>Crotalaria</taxon>
    </lineage>
</organism>
<proteinExistence type="predicted"/>